<evidence type="ECO:0000256" key="9">
    <source>
        <dbReference type="PROSITE-ProRule" id="PRU00282"/>
    </source>
</evidence>
<dbReference type="SUPFAM" id="SSF103506">
    <property type="entry name" value="Mitochondrial carrier"/>
    <property type="match status" value="1"/>
</dbReference>
<dbReference type="RefSeq" id="XP_014171652.1">
    <property type="nucleotide sequence ID" value="XM_014316177.1"/>
</dbReference>
<evidence type="ECO:0000256" key="1">
    <source>
        <dbReference type="ARBA" id="ARBA00004141"/>
    </source>
</evidence>
<dbReference type="Gene3D" id="1.50.40.10">
    <property type="entry name" value="Mitochondrial carrier domain"/>
    <property type="match status" value="2"/>
</dbReference>
<evidence type="ECO:0000256" key="6">
    <source>
        <dbReference type="ARBA" id="ARBA00022792"/>
    </source>
</evidence>
<sequence>MSHDSTYAEILLAGAFAAFTVDLLVYPLDTIKTRLQSQDYIKTYASPSSPATPSVSSATDAALRRAIRSPYALRGLYQGVGSVVVATLPASGIFFSTYESAKLVVGNVLPNAVNGGKAPPAAVVHSLSSGIAELASCLVLTPAEVIKQNAQMIQRAATASAATTTTIPKTSAIKPSMSSSLQALQMLRNAEGGASRRLLSGYSALVARNVPFTALQFPMFEAMRVRLLARWSNDYEHGGGSSPDRVGQLLLVGAANGLSAGASGAVAAVVTTPSDVIKTRMMLSAGAHSDKQMHPQHKNALQLTRLVYHEHGMRGMFRGGALRAAWTFVGSGLYLGTYEMAKAWLRNGRESDDAGL</sequence>
<dbReference type="InterPro" id="IPR023395">
    <property type="entry name" value="MCP_dom_sf"/>
</dbReference>
<evidence type="ECO:0000256" key="2">
    <source>
        <dbReference type="ARBA" id="ARBA00006375"/>
    </source>
</evidence>
<evidence type="ECO:0000256" key="5">
    <source>
        <dbReference type="ARBA" id="ARBA00022737"/>
    </source>
</evidence>
<reference evidence="12 13" key="1">
    <citation type="journal article" date="2011" name="Proc. Natl. Acad. Sci. U.S.A.">
        <title>Genome and transcriptome analyses of the mountain pine beetle-fungal symbiont Grosmannia clavigera, a lodgepole pine pathogen.</title>
        <authorList>
            <person name="DiGuistini S."/>
            <person name="Wang Y."/>
            <person name="Liao N.Y."/>
            <person name="Taylor G."/>
            <person name="Tanguay P."/>
            <person name="Feau N."/>
            <person name="Henrissat B."/>
            <person name="Chan S.K."/>
            <person name="Hesse-Orce U."/>
            <person name="Alamouti S.M."/>
            <person name="Tsui C.K.M."/>
            <person name="Docking R.T."/>
            <person name="Levasseur A."/>
            <person name="Haridas S."/>
            <person name="Robertson G."/>
            <person name="Birol I."/>
            <person name="Holt R.A."/>
            <person name="Marra M.A."/>
            <person name="Hamelin R.C."/>
            <person name="Hirst M."/>
            <person name="Jones S.J.M."/>
            <person name="Bohlmann J."/>
            <person name="Breuil C."/>
        </authorList>
    </citation>
    <scope>NUCLEOTIDE SEQUENCE [LARGE SCALE GENOMIC DNA]</scope>
    <source>
        <strain evidence="13">kw1407 / UAMH 11150</strain>
    </source>
</reference>
<organism evidence="13">
    <name type="scientific">Grosmannia clavigera (strain kw1407 / UAMH 11150)</name>
    <name type="common">Blue stain fungus</name>
    <name type="synonym">Graphiocladiella clavigera</name>
    <dbReference type="NCBI Taxonomy" id="655863"/>
    <lineage>
        <taxon>Eukaryota</taxon>
        <taxon>Fungi</taxon>
        <taxon>Dikarya</taxon>
        <taxon>Ascomycota</taxon>
        <taxon>Pezizomycotina</taxon>
        <taxon>Sordariomycetes</taxon>
        <taxon>Sordariomycetidae</taxon>
        <taxon>Ophiostomatales</taxon>
        <taxon>Ophiostomataceae</taxon>
        <taxon>Leptographium</taxon>
    </lineage>
</organism>
<feature type="transmembrane region" description="Helical" evidence="11">
    <location>
        <begin position="6"/>
        <end position="26"/>
    </location>
</feature>
<dbReference type="EMBL" id="GL629782">
    <property type="protein sequence ID" value="EFX02170.1"/>
    <property type="molecule type" value="Genomic_DNA"/>
</dbReference>
<evidence type="ECO:0000256" key="4">
    <source>
        <dbReference type="ARBA" id="ARBA00022692"/>
    </source>
</evidence>
<dbReference type="InParanoid" id="F0XJF5"/>
<dbReference type="GeneID" id="25975184"/>
<keyword evidence="5" id="KW-0677">Repeat</keyword>
<comment type="subcellular location">
    <subcellularLocation>
        <location evidence="1">Membrane</location>
        <topology evidence="1">Multi-pass membrane protein</topology>
    </subcellularLocation>
</comment>
<gene>
    <name evidence="12" type="ORF">CMQ_2219</name>
</gene>
<feature type="repeat" description="Solcar" evidence="9">
    <location>
        <begin position="5"/>
        <end position="104"/>
    </location>
</feature>
<keyword evidence="7 11" id="KW-1133">Transmembrane helix</keyword>
<dbReference type="HOGENOM" id="CLU_015166_3_0_1"/>
<keyword evidence="6" id="KW-0999">Mitochondrion inner membrane</keyword>
<evidence type="ECO:0000256" key="3">
    <source>
        <dbReference type="ARBA" id="ARBA00022448"/>
    </source>
</evidence>
<keyword evidence="4 9" id="KW-0812">Transmembrane</keyword>
<dbReference type="Pfam" id="PF00153">
    <property type="entry name" value="Mito_carr"/>
    <property type="match status" value="3"/>
</dbReference>
<dbReference type="InterPro" id="IPR018108">
    <property type="entry name" value="MCP_transmembrane"/>
</dbReference>
<dbReference type="PROSITE" id="PS50920">
    <property type="entry name" value="SOLCAR"/>
    <property type="match status" value="3"/>
</dbReference>
<proteinExistence type="inferred from homology"/>
<dbReference type="OrthoDB" id="250329at2759"/>
<dbReference type="eggNOG" id="KOG0768">
    <property type="taxonomic scope" value="Eukaryota"/>
</dbReference>
<evidence type="ECO:0000256" key="10">
    <source>
        <dbReference type="RuleBase" id="RU000488"/>
    </source>
</evidence>
<comment type="similarity">
    <text evidence="2 10">Belongs to the mitochondrial carrier (TC 2.A.29) family.</text>
</comment>
<dbReference type="AlphaFoldDB" id="F0XJF5"/>
<feature type="repeat" description="Solcar" evidence="9">
    <location>
        <begin position="251"/>
        <end position="344"/>
    </location>
</feature>
<keyword evidence="3 10" id="KW-0813">Transport</keyword>
<keyword evidence="6" id="KW-0496">Mitochondrion</keyword>
<name>F0XJF5_GROCL</name>
<evidence type="ECO:0000256" key="8">
    <source>
        <dbReference type="ARBA" id="ARBA00023136"/>
    </source>
</evidence>
<feature type="repeat" description="Solcar" evidence="9">
    <location>
        <begin position="120"/>
        <end position="226"/>
    </location>
</feature>
<dbReference type="GO" id="GO:0016020">
    <property type="term" value="C:membrane"/>
    <property type="evidence" value="ECO:0007669"/>
    <property type="project" value="UniProtKB-SubCell"/>
</dbReference>
<dbReference type="PANTHER" id="PTHR45667">
    <property type="entry name" value="S-ADENOSYLMETHIONINE MITOCHONDRIAL CARRIER PROTEIN"/>
    <property type="match status" value="1"/>
</dbReference>
<accession>F0XJF5</accession>
<dbReference type="Proteomes" id="UP000007796">
    <property type="component" value="Unassembled WGS sequence"/>
</dbReference>
<keyword evidence="13" id="KW-1185">Reference proteome</keyword>
<protein>
    <submittedName>
        <fullName evidence="12">Mitochondrial carrier protein</fullName>
    </submittedName>
</protein>
<evidence type="ECO:0000256" key="11">
    <source>
        <dbReference type="SAM" id="Phobius"/>
    </source>
</evidence>
<evidence type="ECO:0000313" key="13">
    <source>
        <dbReference type="Proteomes" id="UP000007796"/>
    </source>
</evidence>
<evidence type="ECO:0000313" key="12">
    <source>
        <dbReference type="EMBL" id="EFX02170.1"/>
    </source>
</evidence>
<keyword evidence="8 9" id="KW-0472">Membrane</keyword>
<evidence type="ECO:0000256" key="7">
    <source>
        <dbReference type="ARBA" id="ARBA00022989"/>
    </source>
</evidence>